<keyword evidence="7" id="KW-0142">cGMP-binding</keyword>
<evidence type="ECO:0000256" key="8">
    <source>
        <dbReference type="PROSITE-ProRule" id="PRU10141"/>
    </source>
</evidence>
<evidence type="ECO:0000256" key="3">
    <source>
        <dbReference type="ARBA" id="ARBA00022679"/>
    </source>
</evidence>
<accession>A0A3Q3AHV6</accession>
<feature type="domain" description="Cyclic nucleotide-binding" evidence="10">
    <location>
        <begin position="127"/>
        <end position="228"/>
    </location>
</feature>
<dbReference type="InterPro" id="IPR018488">
    <property type="entry name" value="cNMP-bd_CS"/>
</dbReference>
<dbReference type="InterPro" id="IPR017441">
    <property type="entry name" value="Protein_kinase_ATP_BS"/>
</dbReference>
<dbReference type="CDD" id="cd00038">
    <property type="entry name" value="CAP_ED"/>
    <property type="match status" value="2"/>
</dbReference>
<keyword evidence="12" id="KW-1185">Reference proteome</keyword>
<dbReference type="PROSITE" id="PS00107">
    <property type="entry name" value="PROTEIN_KINASE_ATP"/>
    <property type="match status" value="1"/>
</dbReference>
<dbReference type="OMA" id="RLWCMER"/>
<dbReference type="PROSITE" id="PS00108">
    <property type="entry name" value="PROTEIN_KINASE_ST"/>
    <property type="match status" value="1"/>
</dbReference>
<evidence type="ECO:0000256" key="4">
    <source>
        <dbReference type="ARBA" id="ARBA00022741"/>
    </source>
</evidence>
<keyword evidence="5" id="KW-0418">Kinase</keyword>
<feature type="domain" description="Cyclic nucleotide-binding" evidence="10">
    <location>
        <begin position="14"/>
        <end position="125"/>
    </location>
</feature>
<dbReference type="PROSITE" id="PS50042">
    <property type="entry name" value="CNMP_BINDING_3"/>
    <property type="match status" value="2"/>
</dbReference>
<dbReference type="Gene3D" id="2.60.120.10">
    <property type="entry name" value="Jelly Rolls"/>
    <property type="match status" value="2"/>
</dbReference>
<organism evidence="11 12">
    <name type="scientific">Kryptolebias marmoratus</name>
    <name type="common">Mangrove killifish</name>
    <name type="synonym">Rivulus marmoratus</name>
    <dbReference type="NCBI Taxonomy" id="37003"/>
    <lineage>
        <taxon>Eukaryota</taxon>
        <taxon>Metazoa</taxon>
        <taxon>Chordata</taxon>
        <taxon>Craniata</taxon>
        <taxon>Vertebrata</taxon>
        <taxon>Euteleostomi</taxon>
        <taxon>Actinopterygii</taxon>
        <taxon>Neopterygii</taxon>
        <taxon>Teleostei</taxon>
        <taxon>Neoteleostei</taxon>
        <taxon>Acanthomorphata</taxon>
        <taxon>Ovalentaria</taxon>
        <taxon>Atherinomorphae</taxon>
        <taxon>Cyprinodontiformes</taxon>
        <taxon>Rivulidae</taxon>
        <taxon>Kryptolebias</taxon>
    </lineage>
</organism>
<name>A0A3Q3AHV6_KRYMA</name>
<dbReference type="PROSITE" id="PS00889">
    <property type="entry name" value="CNMP_BINDING_2"/>
    <property type="match status" value="1"/>
</dbReference>
<dbReference type="InterPro" id="IPR018490">
    <property type="entry name" value="cNMP-bd_dom_sf"/>
</dbReference>
<dbReference type="InterPro" id="IPR011009">
    <property type="entry name" value="Kinase-like_dom_sf"/>
</dbReference>
<evidence type="ECO:0000256" key="2">
    <source>
        <dbReference type="ARBA" id="ARBA00022535"/>
    </source>
</evidence>
<dbReference type="PANTHER" id="PTHR24353">
    <property type="entry name" value="CYCLIC NUCLEOTIDE-DEPENDENT PROTEIN KINASE"/>
    <property type="match status" value="1"/>
</dbReference>
<evidence type="ECO:0000256" key="5">
    <source>
        <dbReference type="ARBA" id="ARBA00022777"/>
    </source>
</evidence>
<dbReference type="CDD" id="cd05572">
    <property type="entry name" value="STKc_cGK"/>
    <property type="match status" value="1"/>
</dbReference>
<dbReference type="InterPro" id="IPR000719">
    <property type="entry name" value="Prot_kinase_dom"/>
</dbReference>
<evidence type="ECO:0000313" key="12">
    <source>
        <dbReference type="Proteomes" id="UP000264800"/>
    </source>
</evidence>
<evidence type="ECO:0000256" key="6">
    <source>
        <dbReference type="ARBA" id="ARBA00022840"/>
    </source>
</evidence>
<dbReference type="Gene3D" id="3.30.200.20">
    <property type="entry name" value="Phosphorylase Kinase, domain 1"/>
    <property type="match status" value="1"/>
</dbReference>
<dbReference type="InterPro" id="IPR008271">
    <property type="entry name" value="Ser/Thr_kinase_AS"/>
</dbReference>
<protein>
    <submittedName>
        <fullName evidence="11">cGMP-dependent protein kinase 1-like</fullName>
    </submittedName>
</protein>
<dbReference type="Pfam" id="PF00069">
    <property type="entry name" value="Pkinase"/>
    <property type="match status" value="1"/>
</dbReference>
<feature type="domain" description="Protein kinase" evidence="9">
    <location>
        <begin position="238"/>
        <end position="489"/>
    </location>
</feature>
<dbReference type="GO" id="GO:0004692">
    <property type="term" value="F:cGMP-dependent protein kinase activity"/>
    <property type="evidence" value="ECO:0007669"/>
    <property type="project" value="InterPro"/>
</dbReference>
<reference evidence="11" key="2">
    <citation type="submission" date="2025-09" db="UniProtKB">
        <authorList>
            <consortium name="Ensembl"/>
        </authorList>
    </citation>
    <scope>IDENTIFICATION</scope>
</reference>
<keyword evidence="6 8" id="KW-0067">ATP-binding</keyword>
<dbReference type="GO" id="GO:0005524">
    <property type="term" value="F:ATP binding"/>
    <property type="evidence" value="ECO:0007669"/>
    <property type="project" value="UniProtKB-UniRule"/>
</dbReference>
<dbReference type="PANTHER" id="PTHR24353:SF118">
    <property type="entry name" value="PROTEIN KINASE CGMP-DEPENDENT 3"/>
    <property type="match status" value="1"/>
</dbReference>
<dbReference type="Ensembl" id="ENSKMAT00000016483.1">
    <property type="protein sequence ID" value="ENSKMAP00000016253.1"/>
    <property type="gene ID" value="ENSKMAG00000012115.1"/>
</dbReference>
<keyword evidence="2" id="KW-0140">cGMP</keyword>
<dbReference type="SMART" id="SM00100">
    <property type="entry name" value="cNMP"/>
    <property type="match status" value="2"/>
</dbReference>
<keyword evidence="1" id="KW-0723">Serine/threonine-protein kinase</keyword>
<dbReference type="InterPro" id="IPR035014">
    <property type="entry name" value="STKc_cGK"/>
</dbReference>
<dbReference type="GO" id="GO:0030553">
    <property type="term" value="F:cGMP binding"/>
    <property type="evidence" value="ECO:0007669"/>
    <property type="project" value="UniProtKB-KW"/>
</dbReference>
<evidence type="ECO:0000256" key="1">
    <source>
        <dbReference type="ARBA" id="ARBA00022527"/>
    </source>
</evidence>
<keyword evidence="3" id="KW-0808">Transferase</keyword>
<dbReference type="InterPro" id="IPR000595">
    <property type="entry name" value="cNMP-bd_dom"/>
</dbReference>
<dbReference type="SMART" id="SM00220">
    <property type="entry name" value="S_TKc"/>
    <property type="match status" value="1"/>
</dbReference>
<dbReference type="Pfam" id="PF00027">
    <property type="entry name" value="cNMP_binding"/>
    <property type="match status" value="2"/>
</dbReference>
<evidence type="ECO:0000259" key="9">
    <source>
        <dbReference type="PROSITE" id="PS50011"/>
    </source>
</evidence>
<dbReference type="PROSITE" id="PS50011">
    <property type="entry name" value="PROTEIN_KINASE_DOM"/>
    <property type="match status" value="1"/>
</dbReference>
<dbReference type="SUPFAM" id="SSF51206">
    <property type="entry name" value="cAMP-binding domain-like"/>
    <property type="match status" value="2"/>
</dbReference>
<dbReference type="STRING" id="37003.ENSKMAP00000016253"/>
<reference evidence="11" key="1">
    <citation type="submission" date="2025-08" db="UniProtKB">
        <authorList>
            <consortium name="Ensembl"/>
        </authorList>
    </citation>
    <scope>IDENTIFICATION</scope>
</reference>
<dbReference type="SUPFAM" id="SSF56112">
    <property type="entry name" value="Protein kinase-like (PK-like)"/>
    <property type="match status" value="1"/>
</dbReference>
<dbReference type="GeneTree" id="ENSGT00940000165510"/>
<evidence type="ECO:0000313" key="11">
    <source>
        <dbReference type="Ensembl" id="ENSKMAP00000016253.1"/>
    </source>
</evidence>
<keyword evidence="4 8" id="KW-0547">Nucleotide-binding</keyword>
<feature type="binding site" evidence="8">
    <location>
        <position position="277"/>
    </location>
    <ligand>
        <name>ATP</name>
        <dbReference type="ChEBI" id="CHEBI:30616"/>
    </ligand>
</feature>
<dbReference type="Gene3D" id="1.10.510.10">
    <property type="entry name" value="Transferase(Phosphotransferase) domain 1"/>
    <property type="match status" value="1"/>
</dbReference>
<evidence type="ECO:0000256" key="7">
    <source>
        <dbReference type="ARBA" id="ARBA00022992"/>
    </source>
</evidence>
<sequence length="540" mass="61816">MTSLIVKAIQKNDFLSRLDDEQIAMMVDLLKASHFKPGEEVISEGSEGDSMYIVAGELTVTQAGQDLRTLTRGDVFGELAILYNCKRTATVKAVHLWCMERQTYRTIITNKSKKKREQLMGFLKSRTLKDLNDVQLSKIIDSMEEVKFQDKDVIVREGSEGNTFYIILKGEVLVTKNVNGHQKMIRRMGKGEHFGEQALIEILRTATCTADGPVTCFSIDKLRFKDLVPVLYQEGRYQGDPVTLGVGGFGRVQLMTTINHGKYYAMKRVSKKQIVAKRQEEHMLFEKKILKAIQCDFIVLYAAFKDSRYIYMVMEFCGGGEIWTKLKEGRFDEPVSVFCTACVVEAYAYLHKKSIMYRDLKPENLMLDMRGYIKLVDFGFAKELVRGEKTYSFVGTPEYMAPEIIKNQGHDFAVDFWSLGILIFELLVGPPFSSSEPHKIYTKILDGVLKFPPYLSEASKSIISKLCPRPGQRLGNTKNGIKDVRHHWFSSMNWHKLRMGHLDAPTVRLIRKGPCYINFDQFPQDHTKADEELSGWDRDF</sequence>
<dbReference type="Proteomes" id="UP000264800">
    <property type="component" value="Unplaced"/>
</dbReference>
<proteinExistence type="predicted"/>
<dbReference type="InterPro" id="IPR014710">
    <property type="entry name" value="RmlC-like_jellyroll"/>
</dbReference>
<evidence type="ECO:0000259" key="10">
    <source>
        <dbReference type="PROSITE" id="PS50042"/>
    </source>
</evidence>